<feature type="compositionally biased region" description="Low complexity" evidence="1">
    <location>
        <begin position="51"/>
        <end position="62"/>
    </location>
</feature>
<protein>
    <submittedName>
        <fullName evidence="2">Uncharacterized protein</fullName>
    </submittedName>
</protein>
<proteinExistence type="predicted"/>
<organism evidence="2 3">
    <name type="scientific">Lomentospora prolificans</name>
    <dbReference type="NCBI Taxonomy" id="41688"/>
    <lineage>
        <taxon>Eukaryota</taxon>
        <taxon>Fungi</taxon>
        <taxon>Dikarya</taxon>
        <taxon>Ascomycota</taxon>
        <taxon>Pezizomycotina</taxon>
        <taxon>Sordariomycetes</taxon>
        <taxon>Hypocreomycetidae</taxon>
        <taxon>Microascales</taxon>
        <taxon>Microascaceae</taxon>
        <taxon>Lomentospora</taxon>
    </lineage>
</organism>
<dbReference type="EMBL" id="NLAX01001623">
    <property type="protein sequence ID" value="PKS05365.1"/>
    <property type="molecule type" value="Genomic_DNA"/>
</dbReference>
<sequence>MDEPRNRGRQNEPPVHGVNNPRYPLQDQQSSRRNMAGSATERFRPAPLNTSSGRGMAGASSYGGYYQESASAFPGTGLSQGGLPYQSTDYSQDTRQQQTFSTYNPNMMYPVSQTGTQNPYDAAQQFQGRQPGAMSMMSGEVPQYFQSDTGSAATSSALPAAQSSGAAYQQQPQIPTFSGSLPSVGAGLASSQTTAPSVAMEQSDYSAMATGAGMEERWADYQTRLATVFRDIRSGSLKRASETLLGISNWLLSQVVDLGLNVDDRTLHADRLKLWNDFNYAWLGLFQGQKDMTESEQKLQGVETLLSKDDLEKMGKELVRLCDGIERHGLVDYQYGVWEEQIITVLTECLDLCEASDESGPSGGS</sequence>
<keyword evidence="3" id="KW-1185">Reference proteome</keyword>
<feature type="region of interest" description="Disordered" evidence="1">
    <location>
        <begin position="1"/>
        <end position="62"/>
    </location>
</feature>
<comment type="caution">
    <text evidence="2">The sequence shown here is derived from an EMBL/GenBank/DDBJ whole genome shotgun (WGS) entry which is preliminary data.</text>
</comment>
<name>A0A2N3MYX9_9PEZI</name>
<accession>A0A2N3MYX9</accession>
<evidence type="ECO:0000313" key="2">
    <source>
        <dbReference type="EMBL" id="PKS05365.1"/>
    </source>
</evidence>
<gene>
    <name evidence="2" type="ORF">jhhlp_008739</name>
</gene>
<dbReference type="OrthoDB" id="5552418at2759"/>
<dbReference type="AlphaFoldDB" id="A0A2N3MYX9"/>
<evidence type="ECO:0000256" key="1">
    <source>
        <dbReference type="SAM" id="MobiDB-lite"/>
    </source>
</evidence>
<reference evidence="2 3" key="1">
    <citation type="journal article" date="2017" name="G3 (Bethesda)">
        <title>First Draft Genome Sequence of the Pathogenic Fungus Lomentospora prolificans (Formerly Scedosporium prolificans).</title>
        <authorList>
            <person name="Luo R."/>
            <person name="Zimin A."/>
            <person name="Workman R."/>
            <person name="Fan Y."/>
            <person name="Pertea G."/>
            <person name="Grossman N."/>
            <person name="Wear M.P."/>
            <person name="Jia B."/>
            <person name="Miller H."/>
            <person name="Casadevall A."/>
            <person name="Timp W."/>
            <person name="Zhang S.X."/>
            <person name="Salzberg S.L."/>
        </authorList>
    </citation>
    <scope>NUCLEOTIDE SEQUENCE [LARGE SCALE GENOMIC DNA]</scope>
    <source>
        <strain evidence="2 3">JHH-5317</strain>
    </source>
</reference>
<dbReference type="VEuPathDB" id="FungiDB:jhhlp_008739"/>
<dbReference type="InParanoid" id="A0A2N3MYX9"/>
<feature type="compositionally biased region" description="Basic and acidic residues" evidence="1">
    <location>
        <begin position="1"/>
        <end position="10"/>
    </location>
</feature>
<evidence type="ECO:0000313" key="3">
    <source>
        <dbReference type="Proteomes" id="UP000233524"/>
    </source>
</evidence>
<dbReference type="Proteomes" id="UP000233524">
    <property type="component" value="Unassembled WGS sequence"/>
</dbReference>